<organism evidence="1">
    <name type="scientific">Citrobacter amalonaticus</name>
    <dbReference type="NCBI Taxonomy" id="35703"/>
    <lineage>
        <taxon>Bacteria</taxon>
        <taxon>Pseudomonadati</taxon>
        <taxon>Pseudomonadota</taxon>
        <taxon>Gammaproteobacteria</taxon>
        <taxon>Enterobacterales</taxon>
        <taxon>Enterobacteriaceae</taxon>
        <taxon>Citrobacter</taxon>
    </lineage>
</organism>
<protein>
    <submittedName>
        <fullName evidence="1">Uncharacterized protein</fullName>
    </submittedName>
</protein>
<dbReference type="RefSeq" id="WP_345769329.1">
    <property type="nucleotide sequence ID" value="NZ_CACRTI010000004.1"/>
</dbReference>
<gene>
    <name evidence="1" type="ORF">CALFYP1_03793</name>
</gene>
<sequence length="43" mass="4637">MKKSAYNEAKTAGVLTKQIAKKFIAKGLSSTTAESTSGYRTLR</sequence>
<name>A0A6N2VJX8_CITAM</name>
<proteinExistence type="predicted"/>
<evidence type="ECO:0000313" key="1">
    <source>
        <dbReference type="EMBL" id="VYT30664.1"/>
    </source>
</evidence>
<dbReference type="EMBL" id="CACRTI010000004">
    <property type="protein sequence ID" value="VYT30664.1"/>
    <property type="molecule type" value="Genomic_DNA"/>
</dbReference>
<reference evidence="1" key="1">
    <citation type="submission" date="2019-11" db="EMBL/GenBank/DDBJ databases">
        <authorList>
            <person name="Feng L."/>
        </authorList>
    </citation>
    <scope>NUCLEOTIDE SEQUENCE</scope>
    <source>
        <strain evidence="1">CAmalonaticusLFYP1</strain>
    </source>
</reference>
<dbReference type="AlphaFoldDB" id="A0A6N2VJX8"/>
<accession>A0A6N2VJX8</accession>